<organism evidence="2 3">
    <name type="scientific">Austropuccinia psidii MF-1</name>
    <dbReference type="NCBI Taxonomy" id="1389203"/>
    <lineage>
        <taxon>Eukaryota</taxon>
        <taxon>Fungi</taxon>
        <taxon>Dikarya</taxon>
        <taxon>Basidiomycota</taxon>
        <taxon>Pucciniomycotina</taxon>
        <taxon>Pucciniomycetes</taxon>
        <taxon>Pucciniales</taxon>
        <taxon>Sphaerophragmiaceae</taxon>
        <taxon>Austropuccinia</taxon>
    </lineage>
</organism>
<dbReference type="Proteomes" id="UP000765509">
    <property type="component" value="Unassembled WGS sequence"/>
</dbReference>
<sequence length="378" mass="43850">MNSYLHIKSFLGQEKSIEVLGGWSPLSCNDKVKKIKNWLKNQSLSSIDQKKELEMTPALEIEVPVESTSSRNVQGQSQETSEEAERSQEPSRQGQRQSQLAQILPTRVQDPQIGGFSREQCIQNGQNLDGIHSQGAGKDEQNLSMQMIQQIHFVKSSIDVELCKSDAKINKITSDISELKRNYKKNTEWYQLTNVRLDSVINTCDRIESTYHILEIAENTNQFATHLAESDSRRQKLKNEIIANVEQIHKNYEPHMPRHSTSLTEEKISVKGSLTPLLGENVISSKDIPKLEEWATFSGEGEHNHIEFIRTIDMFQEDFNIPDEVIVGNLHCLFTKTEKKWYYKMRRDHGKHDWSWWKSEVITKWVNDSWRFRMENAF</sequence>
<gene>
    <name evidence="2" type="ORF">O181_077025</name>
</gene>
<proteinExistence type="predicted"/>
<feature type="compositionally biased region" description="Polar residues" evidence="1">
    <location>
        <begin position="66"/>
        <end position="79"/>
    </location>
</feature>
<comment type="caution">
    <text evidence="2">The sequence shown here is derived from an EMBL/GenBank/DDBJ whole genome shotgun (WGS) entry which is preliminary data.</text>
</comment>
<evidence type="ECO:0000313" key="3">
    <source>
        <dbReference type="Proteomes" id="UP000765509"/>
    </source>
</evidence>
<evidence type="ECO:0000256" key="1">
    <source>
        <dbReference type="SAM" id="MobiDB-lite"/>
    </source>
</evidence>
<accession>A0A9Q3IFK7</accession>
<evidence type="ECO:0000313" key="2">
    <source>
        <dbReference type="EMBL" id="MBW0537310.1"/>
    </source>
</evidence>
<name>A0A9Q3IFK7_9BASI</name>
<dbReference type="EMBL" id="AVOT02041932">
    <property type="protein sequence ID" value="MBW0537310.1"/>
    <property type="molecule type" value="Genomic_DNA"/>
</dbReference>
<feature type="compositionally biased region" description="Polar residues" evidence="1">
    <location>
        <begin position="90"/>
        <end position="101"/>
    </location>
</feature>
<feature type="region of interest" description="Disordered" evidence="1">
    <location>
        <begin position="63"/>
        <end position="102"/>
    </location>
</feature>
<reference evidence="2" key="1">
    <citation type="submission" date="2021-03" db="EMBL/GenBank/DDBJ databases">
        <title>Draft genome sequence of rust myrtle Austropuccinia psidii MF-1, a brazilian biotype.</title>
        <authorList>
            <person name="Quecine M.C."/>
            <person name="Pachon D.M.R."/>
            <person name="Bonatelli M.L."/>
            <person name="Correr F.H."/>
            <person name="Franceschini L.M."/>
            <person name="Leite T.F."/>
            <person name="Margarido G.R.A."/>
            <person name="Almeida C.A."/>
            <person name="Ferrarezi J.A."/>
            <person name="Labate C.A."/>
        </authorList>
    </citation>
    <scope>NUCLEOTIDE SEQUENCE</scope>
    <source>
        <strain evidence="2">MF-1</strain>
    </source>
</reference>
<protein>
    <submittedName>
        <fullName evidence="2">Uncharacterized protein</fullName>
    </submittedName>
</protein>
<keyword evidence="3" id="KW-1185">Reference proteome</keyword>
<dbReference type="AlphaFoldDB" id="A0A9Q3IFK7"/>